<feature type="coiled-coil region" evidence="1">
    <location>
        <begin position="122"/>
        <end position="149"/>
    </location>
</feature>
<evidence type="ECO:0000256" key="2">
    <source>
        <dbReference type="SAM" id="MobiDB-lite"/>
    </source>
</evidence>
<feature type="region of interest" description="Disordered" evidence="2">
    <location>
        <begin position="293"/>
        <end position="318"/>
    </location>
</feature>
<dbReference type="AlphaFoldDB" id="A0A6C0BJP7"/>
<dbReference type="EMBL" id="MN739162">
    <property type="protein sequence ID" value="QHS91553.1"/>
    <property type="molecule type" value="Genomic_DNA"/>
</dbReference>
<sequence length="318" mass="36849">MSTPEEKLVQIETTLKNLENNLMKLNDEYDAKKAEIDAITNIKNNRLKVTNFRGESIKEKKAFGQKFLGIFGKDAANTARRLTDAKAKLQQIAYGNFMIKVDQIKSQYQTFQNMKDKIEFEIQEGQKRIEKQARNVKNKEEKNKIEKQKSDLITRYTKLGYTYVPETTQYQNPCAGMPQQAYEYMDCTSKAVKVPYTDSFQYVTETREKPTDGNWKEEQQTITIPAKYEQRVIPGTQGSFGYQGYGSNSSSETVLKEEAREEVVSVWKRDLPAGFPAKVEYNDFPTKIIELESKSNSKNVQSRKRKQNRRKSMKARKN</sequence>
<feature type="coiled-coil region" evidence="1">
    <location>
        <begin position="8"/>
        <end position="42"/>
    </location>
</feature>
<organism evidence="3">
    <name type="scientific">viral metagenome</name>
    <dbReference type="NCBI Taxonomy" id="1070528"/>
    <lineage>
        <taxon>unclassified sequences</taxon>
        <taxon>metagenomes</taxon>
        <taxon>organismal metagenomes</taxon>
    </lineage>
</organism>
<evidence type="ECO:0000256" key="1">
    <source>
        <dbReference type="SAM" id="Coils"/>
    </source>
</evidence>
<protein>
    <submittedName>
        <fullName evidence="3">Uncharacterized protein</fullName>
    </submittedName>
</protein>
<reference evidence="3" key="1">
    <citation type="journal article" date="2020" name="Nature">
        <title>Giant virus diversity and host interactions through global metagenomics.</title>
        <authorList>
            <person name="Schulz F."/>
            <person name="Roux S."/>
            <person name="Paez-Espino D."/>
            <person name="Jungbluth S."/>
            <person name="Walsh D.A."/>
            <person name="Denef V.J."/>
            <person name="McMahon K.D."/>
            <person name="Konstantinidis K.T."/>
            <person name="Eloe-Fadrosh E.A."/>
            <person name="Kyrpides N.C."/>
            <person name="Woyke T."/>
        </authorList>
    </citation>
    <scope>NUCLEOTIDE SEQUENCE</scope>
    <source>
        <strain evidence="3">GVMAG-M-3300013006-15</strain>
    </source>
</reference>
<keyword evidence="1" id="KW-0175">Coiled coil</keyword>
<evidence type="ECO:0000313" key="3">
    <source>
        <dbReference type="EMBL" id="QHS91553.1"/>
    </source>
</evidence>
<feature type="compositionally biased region" description="Basic residues" evidence="2">
    <location>
        <begin position="301"/>
        <end position="318"/>
    </location>
</feature>
<accession>A0A6C0BJP7</accession>
<name>A0A6C0BJP7_9ZZZZ</name>
<proteinExistence type="predicted"/>